<dbReference type="PANTHER" id="PTHR21668">
    <property type="entry name" value="EIF-1A"/>
    <property type="match status" value="1"/>
</dbReference>
<evidence type="ECO:0000256" key="7">
    <source>
        <dbReference type="RuleBase" id="RU004365"/>
    </source>
</evidence>
<dbReference type="Pfam" id="PF01176">
    <property type="entry name" value="eIF-1a"/>
    <property type="match status" value="1"/>
</dbReference>
<dbReference type="AlphaFoldDB" id="A5ULS8"/>
<dbReference type="Proteomes" id="UP000001992">
    <property type="component" value="Chromosome"/>
</dbReference>
<dbReference type="RefSeq" id="WP_011954198.1">
    <property type="nucleotide sequence ID" value="NC_009515.1"/>
</dbReference>
<dbReference type="GO" id="GO:0003743">
    <property type="term" value="F:translation initiation factor activity"/>
    <property type="evidence" value="ECO:0007669"/>
    <property type="project" value="UniProtKB-UniRule"/>
</dbReference>
<evidence type="ECO:0000256" key="4">
    <source>
        <dbReference type="ARBA" id="ARBA00025502"/>
    </source>
</evidence>
<dbReference type="InterPro" id="IPR012340">
    <property type="entry name" value="NA-bd_OB-fold"/>
</dbReference>
<evidence type="ECO:0000256" key="2">
    <source>
        <dbReference type="ARBA" id="ARBA00022540"/>
    </source>
</evidence>
<name>A5ULS8_METS3</name>
<dbReference type="eggNOG" id="arCOG01179">
    <property type="taxonomic scope" value="Archaea"/>
</dbReference>
<dbReference type="CDD" id="cd05793">
    <property type="entry name" value="S1_IF1A"/>
    <property type="match status" value="1"/>
</dbReference>
<dbReference type="InterPro" id="IPR018104">
    <property type="entry name" value="TIF_eIF-1A_CS"/>
</dbReference>
<comment type="similarity">
    <text evidence="1 5 6">Belongs to the eIF-1A family.</text>
</comment>
<dbReference type="NCBIfam" id="NF003084">
    <property type="entry name" value="PRK04012.1-3"/>
    <property type="match status" value="1"/>
</dbReference>
<keyword evidence="2 5" id="KW-0396">Initiation factor</keyword>
<evidence type="ECO:0000256" key="1">
    <source>
        <dbReference type="ARBA" id="ARBA00007392"/>
    </source>
</evidence>
<keyword evidence="3 5" id="KW-0648">Protein biosynthesis</keyword>
<keyword evidence="11" id="KW-1185">Reference proteome</keyword>
<evidence type="ECO:0000313" key="10">
    <source>
        <dbReference type="EMBL" id="ABQ87156.1"/>
    </source>
</evidence>
<evidence type="ECO:0000256" key="5">
    <source>
        <dbReference type="HAMAP-Rule" id="MF_00216"/>
    </source>
</evidence>
<dbReference type="InterPro" id="IPR006196">
    <property type="entry name" value="RNA-binding_domain_S1_IF1"/>
</dbReference>
<dbReference type="HAMAP" id="MF_00216">
    <property type="entry name" value="aIF_1A"/>
    <property type="match status" value="1"/>
</dbReference>
<dbReference type="SMART" id="SM00652">
    <property type="entry name" value="eIF1a"/>
    <property type="match status" value="1"/>
</dbReference>
<protein>
    <recommendedName>
        <fullName evidence="5">Translation initiation factor 1A</fullName>
        <shortName evidence="5">aIF-1A</shortName>
    </recommendedName>
</protein>
<evidence type="ECO:0000256" key="3">
    <source>
        <dbReference type="ARBA" id="ARBA00022917"/>
    </source>
</evidence>
<evidence type="ECO:0000313" key="11">
    <source>
        <dbReference type="Proteomes" id="UP000001992"/>
    </source>
</evidence>
<dbReference type="InterPro" id="IPR001253">
    <property type="entry name" value="TIF_eIF-1A"/>
</dbReference>
<evidence type="ECO:0000259" key="9">
    <source>
        <dbReference type="PROSITE" id="PS50832"/>
    </source>
</evidence>
<dbReference type="HOGENOM" id="CLU_109098_1_2_2"/>
<dbReference type="PROSITE" id="PS01262">
    <property type="entry name" value="IF1A"/>
    <property type="match status" value="1"/>
</dbReference>
<gene>
    <name evidence="5" type="primary">eif1a</name>
    <name evidence="10" type="ordered locus">Msm_0951</name>
</gene>
<reference evidence="10 11" key="1">
    <citation type="journal article" date="2007" name="Proc. Natl. Acad. Sci. U.S.A.">
        <title>Genomic and metabolic adaptations of Methanobrevibacter smithii to the human gut.</title>
        <authorList>
            <person name="Samuel B.S."/>
            <person name="Hansen E.E."/>
            <person name="Manchester J.K."/>
            <person name="Coutinho P.M."/>
            <person name="Henrissat B."/>
            <person name="Fulton R."/>
            <person name="Latreille P."/>
            <person name="Kim K."/>
            <person name="Wilson R.K."/>
            <person name="Gordon J.I."/>
        </authorList>
    </citation>
    <scope>NUCLEOTIDE SEQUENCE [LARGE SCALE GENOMIC DNA]</scope>
    <source>
        <strain evidence="11">ATCC 35061 / DSM 861 / OCM 144 / PS</strain>
    </source>
</reference>
<feature type="domain" description="S1-like" evidence="9">
    <location>
        <begin position="26"/>
        <end position="99"/>
    </location>
</feature>
<dbReference type="GeneID" id="78817591"/>
<dbReference type="EnsemblBacteria" id="ABQ87156">
    <property type="protein sequence ID" value="ABQ87156"/>
    <property type="gene ID" value="Msm_0951"/>
</dbReference>
<accession>A5ULS8</accession>
<sequence>MENINYIDGGEYLSKPNNNNDQQEFRRVRTPKKGEIPGAVEQIMGHGKLKVRCADGNIRMTRIPGKMKKRIWIREGDIILVKPWDFQSDEKADVIWRYTKTESNWLERKGYLKM</sequence>
<proteinExistence type="inferred from homology"/>
<dbReference type="PATRIC" id="fig|420247.28.peg.947"/>
<evidence type="ECO:0000256" key="8">
    <source>
        <dbReference type="SAM" id="MobiDB-lite"/>
    </source>
</evidence>
<dbReference type="EMBL" id="CP000678">
    <property type="protein sequence ID" value="ABQ87156.1"/>
    <property type="molecule type" value="Genomic_DNA"/>
</dbReference>
<comment type="function">
    <text evidence="4 5 7">Seems to be required for maximal rate of protein biosynthesis. Enhances ribosome dissociation into subunits and stabilizes the binding of the initiator Met-tRNA(I) to 40 S ribosomal subunits.</text>
</comment>
<dbReference type="KEGG" id="msi:Msm_0951"/>
<feature type="region of interest" description="Disordered" evidence="8">
    <location>
        <begin position="1"/>
        <end position="24"/>
    </location>
</feature>
<dbReference type="PROSITE" id="PS50832">
    <property type="entry name" value="S1_IF1_TYPE"/>
    <property type="match status" value="1"/>
</dbReference>
<dbReference type="Gene3D" id="2.40.50.140">
    <property type="entry name" value="Nucleic acid-binding proteins"/>
    <property type="match status" value="1"/>
</dbReference>
<evidence type="ECO:0000256" key="6">
    <source>
        <dbReference type="RuleBase" id="RU004364"/>
    </source>
</evidence>
<dbReference type="GO" id="GO:0003723">
    <property type="term" value="F:RNA binding"/>
    <property type="evidence" value="ECO:0007669"/>
    <property type="project" value="InterPro"/>
</dbReference>
<dbReference type="NCBIfam" id="NF003085">
    <property type="entry name" value="PRK04012.1-5"/>
    <property type="match status" value="1"/>
</dbReference>
<organism evidence="10 11">
    <name type="scientific">Methanobrevibacter smithii (strain ATCC 35061 / DSM 861 / OCM 144 / PS)</name>
    <dbReference type="NCBI Taxonomy" id="420247"/>
    <lineage>
        <taxon>Archaea</taxon>
        <taxon>Methanobacteriati</taxon>
        <taxon>Methanobacteriota</taxon>
        <taxon>Methanomada group</taxon>
        <taxon>Methanobacteria</taxon>
        <taxon>Methanobacteriales</taxon>
        <taxon>Methanobacteriaceae</taxon>
        <taxon>Methanobrevibacter</taxon>
    </lineage>
</organism>
<dbReference type="STRING" id="420247.Msm_0951"/>
<dbReference type="SUPFAM" id="SSF50249">
    <property type="entry name" value="Nucleic acid-binding proteins"/>
    <property type="match status" value="1"/>
</dbReference>
<dbReference type="NCBIfam" id="TIGR00523">
    <property type="entry name" value="eIF-1A"/>
    <property type="match status" value="1"/>
</dbReference>